<dbReference type="InterPro" id="IPR052173">
    <property type="entry name" value="Beta-lactam_resp_regulator"/>
</dbReference>
<dbReference type="OrthoDB" id="9785340at2"/>
<reference evidence="9 10" key="1">
    <citation type="submission" date="2013-08" db="EMBL/GenBank/DDBJ databases">
        <title>Genome sequencing of Cellulomonas carbonis T26.</title>
        <authorList>
            <person name="Chen F."/>
            <person name="Li Y."/>
            <person name="Wang G."/>
        </authorList>
    </citation>
    <scope>NUCLEOTIDE SEQUENCE [LARGE SCALE GENOMIC DNA]</scope>
    <source>
        <strain evidence="9 10">T26</strain>
    </source>
</reference>
<dbReference type="Gene3D" id="3.30.2010.10">
    <property type="entry name" value="Metalloproteases ('zincins'), catalytic domain"/>
    <property type="match status" value="1"/>
</dbReference>
<reference evidence="9 10" key="2">
    <citation type="journal article" date="2015" name="Stand. Genomic Sci.">
        <title>Draft genome sequence of Cellulomonas carbonis T26(T) and comparative analysis of six Cellulomonas genomes.</title>
        <authorList>
            <person name="Zhuang W."/>
            <person name="Zhang S."/>
            <person name="Xia X."/>
            <person name="Wang G."/>
        </authorList>
    </citation>
    <scope>NUCLEOTIDE SEQUENCE [LARGE SCALE GENOMIC DNA]</scope>
    <source>
        <strain evidence="9 10">T26</strain>
    </source>
</reference>
<evidence type="ECO:0000256" key="7">
    <source>
        <dbReference type="SAM" id="Phobius"/>
    </source>
</evidence>
<evidence type="ECO:0000313" key="10">
    <source>
        <dbReference type="Proteomes" id="UP000029839"/>
    </source>
</evidence>
<evidence type="ECO:0000256" key="1">
    <source>
        <dbReference type="ARBA" id="ARBA00022670"/>
    </source>
</evidence>
<evidence type="ECO:0000313" key="9">
    <source>
        <dbReference type="EMBL" id="KGM12747.1"/>
    </source>
</evidence>
<dbReference type="EMBL" id="AXCY01000001">
    <property type="protein sequence ID" value="KGM12747.1"/>
    <property type="molecule type" value="Genomic_DNA"/>
</dbReference>
<keyword evidence="2" id="KW-0479">Metal-binding</keyword>
<keyword evidence="10" id="KW-1185">Reference proteome</keyword>
<keyword evidence="7" id="KW-1133">Transmembrane helix</keyword>
<evidence type="ECO:0000256" key="3">
    <source>
        <dbReference type="ARBA" id="ARBA00022801"/>
    </source>
</evidence>
<evidence type="ECO:0000259" key="8">
    <source>
        <dbReference type="Pfam" id="PF01435"/>
    </source>
</evidence>
<comment type="cofactor">
    <cofactor evidence="6">
        <name>Zn(2+)</name>
        <dbReference type="ChEBI" id="CHEBI:29105"/>
    </cofactor>
    <text evidence="6">Binds 1 zinc ion per subunit.</text>
</comment>
<dbReference type="RefSeq" id="WP_043601941.1">
    <property type="nucleotide sequence ID" value="NZ_AXCY01000001.1"/>
</dbReference>
<protein>
    <submittedName>
        <fullName evidence="9">Zn-dependent protease with chaperone function</fullName>
    </submittedName>
</protein>
<dbReference type="GO" id="GO:0046872">
    <property type="term" value="F:metal ion binding"/>
    <property type="evidence" value="ECO:0007669"/>
    <property type="project" value="UniProtKB-KW"/>
</dbReference>
<comment type="similarity">
    <text evidence="6">Belongs to the peptidase M48 family.</text>
</comment>
<dbReference type="Pfam" id="PF01435">
    <property type="entry name" value="Peptidase_M48"/>
    <property type="match status" value="1"/>
</dbReference>
<comment type="caution">
    <text evidence="9">The sequence shown here is derived from an EMBL/GenBank/DDBJ whole genome shotgun (WGS) entry which is preliminary data.</text>
</comment>
<keyword evidence="4 6" id="KW-0862">Zinc</keyword>
<evidence type="ECO:0000256" key="2">
    <source>
        <dbReference type="ARBA" id="ARBA00022723"/>
    </source>
</evidence>
<evidence type="ECO:0000256" key="4">
    <source>
        <dbReference type="ARBA" id="ARBA00022833"/>
    </source>
</evidence>
<name>A0A0A0BYL2_9CELL</name>
<proteinExistence type="inferred from homology"/>
<evidence type="ECO:0000256" key="6">
    <source>
        <dbReference type="RuleBase" id="RU003983"/>
    </source>
</evidence>
<dbReference type="GO" id="GO:0006508">
    <property type="term" value="P:proteolysis"/>
    <property type="evidence" value="ECO:0007669"/>
    <property type="project" value="UniProtKB-KW"/>
</dbReference>
<dbReference type="CDD" id="cd07326">
    <property type="entry name" value="M56_BlaR1_MecR1_like"/>
    <property type="match status" value="1"/>
</dbReference>
<keyword evidence="1 6" id="KW-0645">Protease</keyword>
<dbReference type="PANTHER" id="PTHR34978:SF3">
    <property type="entry name" value="SLR0241 PROTEIN"/>
    <property type="match status" value="1"/>
</dbReference>
<keyword evidence="7" id="KW-0812">Transmembrane</keyword>
<evidence type="ECO:0000256" key="5">
    <source>
        <dbReference type="ARBA" id="ARBA00023049"/>
    </source>
</evidence>
<keyword evidence="5 6" id="KW-0482">Metalloprotease</keyword>
<keyword evidence="7" id="KW-0472">Membrane</keyword>
<sequence length="302" mass="31911">MTALSLAALAVLLSVAAPVALARLRPLHRAPRAAVVLWQAGALAAVLAAVGAALAAPEEIWRAVRSEQGARDAWLLVAASVAALTAGTIVLRLTVTTLRLGVVLRRRRRRQRDALDLLGAFDDDAARLHVLSGTVPLAYCVPGRPARVVVTERVLQVLDEAETRAVVEHERAHLRARHDLVLEAFTALHVAFPRVVRSRLALDAVSTLLEMLADDVAAQRTGPGPLRRALCALEPKAAGHEVALRRARLEDVYPDDGPRGHARAVAAGAYLAGAAVLAVPTVALVTPWLRAAVSALTGAPSE</sequence>
<dbReference type="Proteomes" id="UP000029839">
    <property type="component" value="Unassembled WGS sequence"/>
</dbReference>
<keyword evidence="3 6" id="KW-0378">Hydrolase</keyword>
<organism evidence="9 10">
    <name type="scientific">Cellulomonas carbonis T26</name>
    <dbReference type="NCBI Taxonomy" id="947969"/>
    <lineage>
        <taxon>Bacteria</taxon>
        <taxon>Bacillati</taxon>
        <taxon>Actinomycetota</taxon>
        <taxon>Actinomycetes</taxon>
        <taxon>Micrococcales</taxon>
        <taxon>Cellulomonadaceae</taxon>
        <taxon>Cellulomonas</taxon>
    </lineage>
</organism>
<feature type="domain" description="Peptidase M48" evidence="8">
    <location>
        <begin position="129"/>
        <end position="184"/>
    </location>
</feature>
<dbReference type="InterPro" id="IPR001915">
    <property type="entry name" value="Peptidase_M48"/>
</dbReference>
<accession>A0A0A0BYL2</accession>
<feature type="transmembrane region" description="Helical" evidence="7">
    <location>
        <begin position="73"/>
        <end position="95"/>
    </location>
</feature>
<dbReference type="AlphaFoldDB" id="A0A0A0BYL2"/>
<dbReference type="GO" id="GO:0004222">
    <property type="term" value="F:metalloendopeptidase activity"/>
    <property type="evidence" value="ECO:0007669"/>
    <property type="project" value="InterPro"/>
</dbReference>
<dbReference type="PANTHER" id="PTHR34978">
    <property type="entry name" value="POSSIBLE SENSOR-TRANSDUCER PROTEIN BLAR"/>
    <property type="match status" value="1"/>
</dbReference>
<feature type="transmembrane region" description="Helical" evidence="7">
    <location>
        <begin position="38"/>
        <end position="61"/>
    </location>
</feature>
<gene>
    <name evidence="9" type="ORF">N868_00250</name>
</gene>